<sequence>MNCWYTVGESQQGLVTTFGKVTGVAEAGIHFKLPDPIQSVKILEVNKTQQLQIGYLTDKNNNDVSVETVSKMITGDYSIVNIDFFIEWKISDPAKYLYSSDDPKSILKNVVQSSARDVVGTKNVDGVLTTEKSTIQAEMKDLIIEKLTLQDIGVTVLQVKIQDAEPPTPEVINAFKSVETAKQERETYINQSLAYQNSKLPDAKSQADQIVREAESYKQTRINEATGEVARFEQMYAEYSKFKEISKTRMYLEAMESILPGVKVYIDTSSNGVQKLLPLETFSGN</sequence>
<protein>
    <submittedName>
        <fullName evidence="7">Modulator of FtsH protease HflK</fullName>
    </submittedName>
</protein>
<comment type="subcellular location">
    <subcellularLocation>
        <location evidence="1">Membrane</location>
    </subcellularLocation>
</comment>
<comment type="similarity">
    <text evidence="2">Belongs to the band 7/mec-2 family. HflK subfamily.</text>
</comment>
<evidence type="ECO:0000256" key="3">
    <source>
        <dbReference type="ARBA" id="ARBA00022692"/>
    </source>
</evidence>
<dbReference type="GO" id="GO:0016020">
    <property type="term" value="C:membrane"/>
    <property type="evidence" value="ECO:0007669"/>
    <property type="project" value="UniProtKB-SubCell"/>
</dbReference>
<dbReference type="EMBL" id="VSSQ01017769">
    <property type="protein sequence ID" value="MPM60373.1"/>
    <property type="molecule type" value="Genomic_DNA"/>
</dbReference>
<dbReference type="InterPro" id="IPR050710">
    <property type="entry name" value="Band7/mec-2_domain"/>
</dbReference>
<keyword evidence="7" id="KW-0645">Protease</keyword>
<dbReference type="SUPFAM" id="SSF117892">
    <property type="entry name" value="Band 7/SPFH domain"/>
    <property type="match status" value="1"/>
</dbReference>
<organism evidence="7">
    <name type="scientific">bioreactor metagenome</name>
    <dbReference type="NCBI Taxonomy" id="1076179"/>
    <lineage>
        <taxon>unclassified sequences</taxon>
        <taxon>metagenomes</taxon>
        <taxon>ecological metagenomes</taxon>
    </lineage>
</organism>
<dbReference type="SMART" id="SM00244">
    <property type="entry name" value="PHB"/>
    <property type="match status" value="1"/>
</dbReference>
<keyword evidence="3" id="KW-0812">Transmembrane</keyword>
<comment type="caution">
    <text evidence="7">The sequence shown here is derived from an EMBL/GenBank/DDBJ whole genome shotgun (WGS) entry which is preliminary data.</text>
</comment>
<dbReference type="InterPro" id="IPR001107">
    <property type="entry name" value="Band_7"/>
</dbReference>
<dbReference type="GO" id="GO:0006508">
    <property type="term" value="P:proteolysis"/>
    <property type="evidence" value="ECO:0007669"/>
    <property type="project" value="UniProtKB-KW"/>
</dbReference>
<evidence type="ECO:0000313" key="7">
    <source>
        <dbReference type="EMBL" id="MPM60373.1"/>
    </source>
</evidence>
<dbReference type="NCBIfam" id="TIGR01933">
    <property type="entry name" value="hflK"/>
    <property type="match status" value="1"/>
</dbReference>
<dbReference type="GO" id="GO:0008233">
    <property type="term" value="F:peptidase activity"/>
    <property type="evidence" value="ECO:0007669"/>
    <property type="project" value="UniProtKB-KW"/>
</dbReference>
<dbReference type="Gene3D" id="3.30.479.30">
    <property type="entry name" value="Band 7 domain"/>
    <property type="match status" value="1"/>
</dbReference>
<dbReference type="PANTHER" id="PTHR43327:SF2">
    <property type="entry name" value="MODULATOR OF FTSH PROTEASE HFLK"/>
    <property type="match status" value="1"/>
</dbReference>
<keyword evidence="5" id="KW-0472">Membrane</keyword>
<reference evidence="7" key="1">
    <citation type="submission" date="2019-08" db="EMBL/GenBank/DDBJ databases">
        <authorList>
            <person name="Kucharzyk K."/>
            <person name="Murdoch R.W."/>
            <person name="Higgins S."/>
            <person name="Loffler F."/>
        </authorList>
    </citation>
    <scope>NUCLEOTIDE SEQUENCE</scope>
</reference>
<dbReference type="CDD" id="cd03404">
    <property type="entry name" value="SPFH_HflK"/>
    <property type="match status" value="1"/>
</dbReference>
<dbReference type="InterPro" id="IPR036013">
    <property type="entry name" value="Band_7/SPFH_dom_sf"/>
</dbReference>
<evidence type="ECO:0000259" key="6">
    <source>
        <dbReference type="SMART" id="SM00244"/>
    </source>
</evidence>
<name>A0A645BB32_9ZZZZ</name>
<evidence type="ECO:0000256" key="4">
    <source>
        <dbReference type="ARBA" id="ARBA00022989"/>
    </source>
</evidence>
<proteinExistence type="inferred from homology"/>
<feature type="domain" description="Band 7" evidence="6">
    <location>
        <begin position="2"/>
        <end position="179"/>
    </location>
</feature>
<keyword evidence="4" id="KW-1133">Transmembrane helix</keyword>
<evidence type="ECO:0000256" key="1">
    <source>
        <dbReference type="ARBA" id="ARBA00004370"/>
    </source>
</evidence>
<dbReference type="InterPro" id="IPR010201">
    <property type="entry name" value="HflK"/>
</dbReference>
<dbReference type="PANTHER" id="PTHR43327">
    <property type="entry name" value="STOMATIN-LIKE PROTEIN 2, MITOCHONDRIAL"/>
    <property type="match status" value="1"/>
</dbReference>
<evidence type="ECO:0000256" key="5">
    <source>
        <dbReference type="ARBA" id="ARBA00023136"/>
    </source>
</evidence>
<gene>
    <name evidence="7" type="primary">hflK_6</name>
    <name evidence="7" type="ORF">SDC9_107224</name>
</gene>
<keyword evidence="7" id="KW-0378">Hydrolase</keyword>
<accession>A0A645BB32</accession>
<evidence type="ECO:0000256" key="2">
    <source>
        <dbReference type="ARBA" id="ARBA00006971"/>
    </source>
</evidence>
<dbReference type="Pfam" id="PF01145">
    <property type="entry name" value="Band_7"/>
    <property type="match status" value="1"/>
</dbReference>
<dbReference type="AlphaFoldDB" id="A0A645BB32"/>